<comment type="caution">
    <text evidence="1">The sequence shown here is derived from an EMBL/GenBank/DDBJ whole genome shotgun (WGS) entry which is preliminary data.</text>
</comment>
<reference evidence="1 2" key="1">
    <citation type="submission" date="2017-08" db="EMBL/GenBank/DDBJ databases">
        <title>Aliifodinibius alkalisoli sp. nov., isolated from saline alkaline soil.</title>
        <authorList>
            <person name="Liu D."/>
            <person name="Zhang G."/>
        </authorList>
    </citation>
    <scope>NUCLEOTIDE SEQUENCE [LARGE SCALE GENOMIC DNA]</scope>
    <source>
        <strain evidence="1 2">WN023</strain>
    </source>
</reference>
<dbReference type="AlphaFoldDB" id="A0A2A2G6L3"/>
<dbReference type="RefSeq" id="WP_095607198.1">
    <property type="nucleotide sequence ID" value="NZ_NSKE01000009.1"/>
</dbReference>
<dbReference type="PANTHER" id="PTHR35145">
    <property type="entry name" value="CYTOPLASMIC PROTEIN-RELATED"/>
    <property type="match status" value="1"/>
</dbReference>
<dbReference type="InterPro" id="IPR038056">
    <property type="entry name" value="YjbR-like_sf"/>
</dbReference>
<evidence type="ECO:0000313" key="1">
    <source>
        <dbReference type="EMBL" id="PAU93271.1"/>
    </source>
</evidence>
<dbReference type="EMBL" id="NSKE01000009">
    <property type="protein sequence ID" value="PAU93271.1"/>
    <property type="molecule type" value="Genomic_DNA"/>
</dbReference>
<organism evidence="1 2">
    <name type="scientific">Fodinibius salipaludis</name>
    <dbReference type="NCBI Taxonomy" id="2032627"/>
    <lineage>
        <taxon>Bacteria</taxon>
        <taxon>Pseudomonadati</taxon>
        <taxon>Balneolota</taxon>
        <taxon>Balneolia</taxon>
        <taxon>Balneolales</taxon>
        <taxon>Balneolaceae</taxon>
        <taxon>Fodinibius</taxon>
    </lineage>
</organism>
<protein>
    <submittedName>
        <fullName evidence="1">MmcQ-like protein</fullName>
    </submittedName>
</protein>
<dbReference type="InterPro" id="IPR058532">
    <property type="entry name" value="YjbR/MT2646/Rv2570-like"/>
</dbReference>
<dbReference type="Proteomes" id="UP000218831">
    <property type="component" value="Unassembled WGS sequence"/>
</dbReference>
<dbReference type="PANTHER" id="PTHR35145:SF1">
    <property type="entry name" value="CYTOPLASMIC PROTEIN"/>
    <property type="match status" value="1"/>
</dbReference>
<gene>
    <name evidence="1" type="ORF">CK503_12670</name>
</gene>
<dbReference type="Pfam" id="PF04237">
    <property type="entry name" value="YjbR"/>
    <property type="match status" value="1"/>
</dbReference>
<name>A0A2A2G6L3_9BACT</name>
<keyword evidence="2" id="KW-1185">Reference proteome</keyword>
<proteinExistence type="predicted"/>
<sequence length="117" mass="13742">MTIIEYRKYCLSFPGAEESFPFDENTLVFKVWGKMFTATDVESFELINVKCDPVKAIKLREKYPFVIPGYHMNKKHWNSIKMDHPVPNSLLKEWISDSYQLVVAKLPKKTQEDLRPS</sequence>
<dbReference type="InterPro" id="IPR007351">
    <property type="entry name" value="YjbR"/>
</dbReference>
<evidence type="ECO:0000313" key="2">
    <source>
        <dbReference type="Proteomes" id="UP000218831"/>
    </source>
</evidence>
<dbReference type="SUPFAM" id="SSF142906">
    <property type="entry name" value="YjbR-like"/>
    <property type="match status" value="1"/>
</dbReference>
<dbReference type="OrthoDB" id="9789813at2"/>
<accession>A0A2A2G6L3</accession>
<dbReference type="Gene3D" id="3.90.1150.30">
    <property type="match status" value="1"/>
</dbReference>